<dbReference type="CDD" id="cd16341">
    <property type="entry name" value="FdhE"/>
    <property type="match status" value="1"/>
</dbReference>
<dbReference type="InterPro" id="IPR006452">
    <property type="entry name" value="Formate_DH_accessory"/>
</dbReference>
<dbReference type="GO" id="GO:0008199">
    <property type="term" value="F:ferric iron binding"/>
    <property type="evidence" value="ECO:0007669"/>
    <property type="project" value="TreeGrafter"/>
</dbReference>
<dbReference type="GO" id="GO:0051604">
    <property type="term" value="P:protein maturation"/>
    <property type="evidence" value="ECO:0007669"/>
    <property type="project" value="TreeGrafter"/>
</dbReference>
<dbReference type="Gene3D" id="3.90.1670.10">
    <property type="entry name" value="FdhE-like domain"/>
    <property type="match status" value="1"/>
</dbReference>
<sequence length="331" mass="35618">MVLSCQSVAQTLADVVTRRPVLEPVLRAFEDLLAARSALAGELTAAWTNPAAAGGPCPPEWQTERAARGLSLLAGAPLTGLCISVRTAAERLLPLLCAQESLASQRTALEAFFLAPPVLGPDSEPDRRDALARAMLSGDAPAFRNLADEAGLVPELLEFAAEFILSPPLRALAARAVQTGQVEREERNAAPWDEEGAWRQGYCPVCGSFPVIGWLDKPFFEEKNAFLSGGGGKKHLYCSLCGTNWKFRRGACPSCGKDGNGVMEILRESGAARGERLDWCTSCKTYCPTLDLRENDAIPDMDAMALGMLHLDMVAARKGLGPLKASFWNLF</sequence>
<dbReference type="AlphaFoldDB" id="A0A6L5XN99"/>
<comment type="caution">
    <text evidence="1">The sequence shown here is derived from an EMBL/GenBank/DDBJ whole genome shotgun (WGS) entry which is preliminary data.</text>
</comment>
<protein>
    <submittedName>
        <fullName evidence="1">Formate dehydrogenase accessory protein FdhE</fullName>
    </submittedName>
</protein>
<dbReference type="PANTHER" id="PTHR37689:SF1">
    <property type="entry name" value="PROTEIN FDHE"/>
    <property type="match status" value="1"/>
</dbReference>
<proteinExistence type="predicted"/>
<evidence type="ECO:0000313" key="1">
    <source>
        <dbReference type="EMBL" id="MSS28718.1"/>
    </source>
</evidence>
<organism evidence="1 2">
    <name type="scientific">Desulfovibrio porci</name>
    <dbReference type="NCBI Taxonomy" id="2605782"/>
    <lineage>
        <taxon>Bacteria</taxon>
        <taxon>Pseudomonadati</taxon>
        <taxon>Thermodesulfobacteriota</taxon>
        <taxon>Desulfovibrionia</taxon>
        <taxon>Desulfovibrionales</taxon>
        <taxon>Desulfovibrionaceae</taxon>
        <taxon>Desulfovibrio</taxon>
    </lineage>
</organism>
<dbReference type="PANTHER" id="PTHR37689">
    <property type="entry name" value="PROTEIN FDHE"/>
    <property type="match status" value="1"/>
</dbReference>
<name>A0A6L5XN99_9BACT</name>
<dbReference type="GO" id="GO:0005829">
    <property type="term" value="C:cytosol"/>
    <property type="evidence" value="ECO:0007669"/>
    <property type="project" value="TreeGrafter"/>
</dbReference>
<dbReference type="Proteomes" id="UP000477488">
    <property type="component" value="Unassembled WGS sequence"/>
</dbReference>
<accession>A0A6L5XN99</accession>
<dbReference type="EMBL" id="VUMH01000013">
    <property type="protein sequence ID" value="MSS28718.1"/>
    <property type="molecule type" value="Genomic_DNA"/>
</dbReference>
<reference evidence="1 2" key="1">
    <citation type="submission" date="2019-09" db="EMBL/GenBank/DDBJ databases">
        <title>In-depth cultivation of the pig gut microbiome towards novel bacterial diversity and tailored functional studies.</title>
        <authorList>
            <person name="Wylensek D."/>
            <person name="Hitch T.C.A."/>
            <person name="Clavel T."/>
        </authorList>
    </citation>
    <scope>NUCLEOTIDE SEQUENCE [LARGE SCALE GENOMIC DNA]</scope>
    <source>
        <strain evidence="1 2">PG-178-WT-4</strain>
    </source>
</reference>
<dbReference type="SUPFAM" id="SSF144020">
    <property type="entry name" value="FdhE-like"/>
    <property type="match status" value="1"/>
</dbReference>
<dbReference type="InterPro" id="IPR024064">
    <property type="entry name" value="FdhE-like_sf"/>
</dbReference>
<keyword evidence="2" id="KW-1185">Reference proteome</keyword>
<gene>
    <name evidence="1" type="primary">fdhE</name>
    <name evidence="1" type="ORF">FYJ44_11900</name>
</gene>
<evidence type="ECO:0000313" key="2">
    <source>
        <dbReference type="Proteomes" id="UP000477488"/>
    </source>
</evidence>
<dbReference type="RefSeq" id="WP_154512381.1">
    <property type="nucleotide sequence ID" value="NZ_DBFWWU010000179.1"/>
</dbReference>